<evidence type="ECO:0000313" key="2">
    <source>
        <dbReference type="RefSeq" id="XP_075093829.1"/>
    </source>
</evidence>
<gene>
    <name evidence="2" type="primary">LOC142173222</name>
</gene>
<dbReference type="RefSeq" id="XP_075093829.1">
    <property type="nucleotide sequence ID" value="XM_075237728.1"/>
</dbReference>
<dbReference type="Proteomes" id="UP000790787">
    <property type="component" value="Chromosome 2"/>
</dbReference>
<protein>
    <submittedName>
        <fullName evidence="2">ATP-dependent helicase rhp16-like isoform X1</fullName>
    </submittedName>
</protein>
<reference evidence="2" key="2">
    <citation type="submission" date="2025-08" db="UniProtKB">
        <authorList>
            <consortium name="RefSeq"/>
        </authorList>
    </citation>
    <scope>IDENTIFICATION</scope>
    <source>
        <tissue evidence="2">Leaf</tissue>
    </source>
</reference>
<organism evidence="1 2">
    <name type="scientific">Nicotiana tabacum</name>
    <name type="common">Common tobacco</name>
    <dbReference type="NCBI Taxonomy" id="4097"/>
    <lineage>
        <taxon>Eukaryota</taxon>
        <taxon>Viridiplantae</taxon>
        <taxon>Streptophyta</taxon>
        <taxon>Embryophyta</taxon>
        <taxon>Tracheophyta</taxon>
        <taxon>Spermatophyta</taxon>
        <taxon>Magnoliopsida</taxon>
        <taxon>eudicotyledons</taxon>
        <taxon>Gunneridae</taxon>
        <taxon>Pentapetalae</taxon>
        <taxon>asterids</taxon>
        <taxon>lamiids</taxon>
        <taxon>Solanales</taxon>
        <taxon>Solanaceae</taxon>
        <taxon>Nicotianoideae</taxon>
        <taxon>Nicotianeae</taxon>
        <taxon>Nicotiana</taxon>
    </lineage>
</organism>
<proteinExistence type="predicted"/>
<name>A0AC58T9C9_TOBAC</name>
<reference evidence="1" key="1">
    <citation type="journal article" date="2014" name="Nat. Commun.">
        <title>The tobacco genome sequence and its comparison with those of tomato and potato.</title>
        <authorList>
            <person name="Sierro N."/>
            <person name="Battey J.N."/>
            <person name="Ouadi S."/>
            <person name="Bakaher N."/>
            <person name="Bovet L."/>
            <person name="Willig A."/>
            <person name="Goepfert S."/>
            <person name="Peitsch M.C."/>
            <person name="Ivanov N.V."/>
        </authorList>
    </citation>
    <scope>NUCLEOTIDE SEQUENCE [LARGE SCALE GENOMIC DNA]</scope>
</reference>
<keyword evidence="1" id="KW-1185">Reference proteome</keyword>
<accession>A0AC58T9C9</accession>
<evidence type="ECO:0000313" key="1">
    <source>
        <dbReference type="Proteomes" id="UP000790787"/>
    </source>
</evidence>
<sequence>MDPSIPGIVNVSENPFFSLPEDQRNGNGHRYVKYAMNRLLVRLQVRKKERERKKKKRPALMWETWEEENSMCLLENYSDDLDLDNQNVLVSETAEPPSNLTLPLLRYQREWLAWSLKQEESATRGGILADEMGMGKTVQAIALVLAKRQLQKTTSDSSILSSSPGTSQKFPAVKGTLVVCPVVGVMQWFSEIDHCTTKGSNKILVYHGTDREKHMHKLAEYDFVITTYSTIEDDYSKYTIPSKQQSKNLKPLVEMLDQKTVLKGGKGKTDSDPETDIRKRGRRKGMRHSTMTGKWSNNGSIDNSASSDEDVSRRKSVLHSVKWDRIILDEAHYVKDARCNTARAAFALESSYKWALTGISLQNHMGELYSFVRFLQVIPYAYYFCKDCDCRGLDYSFSTECPQCHHNRARHFLWWKKCIARPLRKIKYNGAGRDAMVLLKHKILKNLLLKRTKKERAAELALPPKIITLRKDSLDDNEKDYYISLCEEAMSKMDRYDRAGTQRNNLLAMFTRLQQAVDHPYLVEYSDTYYASWNTDAGSVEQSCCLCHDEVESPVVTSCGHVFCKTCFLDKTGSMGEVSCPSCSKPLTDDSSTYNGKGDSNSKPTVKGFRSSSIVNKIQLDDFRTSTKIEALREEIRFMVERDGSAKGIVFSQFASFLDLIQYSLQKSGIKCVQLVGSMSIAARDAAITRFIEDPDCRIFLMSFKAGGVALNLTVASHVFLMDSCLNPAIEQQAQDRAHRIGQHKPVRIVRFVIEDTIDERILQSQEKKKHFQRMVGGSFEAWEKLSLEDWVFLFECEFV</sequence>